<protein>
    <submittedName>
        <fullName evidence="4">Exopolyphosphatase/guanosine-5'-triphosphate, 3'-diphosphate pyrophosphatase</fullName>
    </submittedName>
</protein>
<dbReference type="GO" id="GO:0004309">
    <property type="term" value="F:exopolyphosphatase activity"/>
    <property type="evidence" value="ECO:0007669"/>
    <property type="project" value="TreeGrafter"/>
</dbReference>
<feature type="domain" description="Ppx/GppA phosphatase C-terminal" evidence="3">
    <location>
        <begin position="305"/>
        <end position="476"/>
    </location>
</feature>
<dbReference type="PANTHER" id="PTHR30005:SF14">
    <property type="entry name" value="EXOPOLYPHOSPHATASE"/>
    <property type="match status" value="1"/>
</dbReference>
<dbReference type="PIRSF" id="PIRSF001267">
    <property type="entry name" value="Pyrophosphatase_GppA_Ppx"/>
    <property type="match status" value="1"/>
</dbReference>
<dbReference type="FunFam" id="3.30.420.40:FF:000023">
    <property type="entry name" value="Guanosine-5'-triphosphate,3'-diphosphate pyrophosphatase"/>
    <property type="match status" value="1"/>
</dbReference>
<comment type="caution">
    <text evidence="4">The sequence shown here is derived from an EMBL/GenBank/DDBJ whole genome shotgun (WGS) entry which is preliminary data.</text>
</comment>
<evidence type="ECO:0000256" key="1">
    <source>
        <dbReference type="ARBA" id="ARBA00022801"/>
    </source>
</evidence>
<dbReference type="EMBL" id="SMFQ01000002">
    <property type="protein sequence ID" value="TCJ89278.1"/>
    <property type="molecule type" value="Genomic_DNA"/>
</dbReference>
<dbReference type="FunFam" id="3.30.420.150:FF:000001">
    <property type="entry name" value="Guanosine-5'-triphosphate,3'-diphosphate pyrophosphatase"/>
    <property type="match status" value="1"/>
</dbReference>
<accession>A0A4R1FBD6</accession>
<dbReference type="SUPFAM" id="SSF109604">
    <property type="entry name" value="HD-domain/PDEase-like"/>
    <property type="match status" value="1"/>
</dbReference>
<dbReference type="Proteomes" id="UP000294887">
    <property type="component" value="Unassembled WGS sequence"/>
</dbReference>
<dbReference type="Pfam" id="PF21447">
    <property type="entry name" value="Ppx-GppA_III"/>
    <property type="match status" value="1"/>
</dbReference>
<dbReference type="Gene3D" id="3.30.420.150">
    <property type="entry name" value="Exopolyphosphatase. Domain 2"/>
    <property type="match status" value="1"/>
</dbReference>
<feature type="domain" description="Ppx/GppA phosphatase N-terminal" evidence="2">
    <location>
        <begin position="15"/>
        <end position="298"/>
    </location>
</feature>
<dbReference type="CDD" id="cd24053">
    <property type="entry name" value="ASKHA_NBD_EcPPX-GppA-like"/>
    <property type="match status" value="1"/>
</dbReference>
<dbReference type="SUPFAM" id="SSF53067">
    <property type="entry name" value="Actin-like ATPase domain"/>
    <property type="match status" value="2"/>
</dbReference>
<dbReference type="Pfam" id="PF02541">
    <property type="entry name" value="Ppx-GppA"/>
    <property type="match status" value="1"/>
</dbReference>
<evidence type="ECO:0000313" key="5">
    <source>
        <dbReference type="Proteomes" id="UP000294887"/>
    </source>
</evidence>
<evidence type="ECO:0000259" key="2">
    <source>
        <dbReference type="Pfam" id="PF02541"/>
    </source>
</evidence>
<dbReference type="InterPro" id="IPR030673">
    <property type="entry name" value="PyroPPase_GppA_Ppx"/>
</dbReference>
<name>A0A4R1FBD6_9GAMM</name>
<dbReference type="InterPro" id="IPR003695">
    <property type="entry name" value="Ppx_GppA_N"/>
</dbReference>
<evidence type="ECO:0000259" key="3">
    <source>
        <dbReference type="Pfam" id="PF21447"/>
    </source>
</evidence>
<proteinExistence type="predicted"/>
<organism evidence="4 5">
    <name type="scientific">Cocleimonas flava</name>
    <dbReference type="NCBI Taxonomy" id="634765"/>
    <lineage>
        <taxon>Bacteria</taxon>
        <taxon>Pseudomonadati</taxon>
        <taxon>Pseudomonadota</taxon>
        <taxon>Gammaproteobacteria</taxon>
        <taxon>Thiotrichales</taxon>
        <taxon>Thiotrichaceae</taxon>
        <taxon>Cocleimonas</taxon>
    </lineage>
</organism>
<keyword evidence="5" id="KW-1185">Reference proteome</keyword>
<dbReference type="InterPro" id="IPR050273">
    <property type="entry name" value="GppA/Ppx_hydrolase"/>
</dbReference>
<sequence length="488" mass="55127">MIAAVDLGSNSFHLIVARVDEHGNFSMVDQMKEMVRLRGGLDEYNNMDRAVAQNALECLQRFGDRVRHLKSSAVKAAGTNTLRTMNNSTEFLRKANKALGHRIDIIPGREEARLVYLGVSHTLSDDEGKQLVVDIGGGSTEFIVGKKFEPKRLESLNFGSVSVTKRFFPNGDLSPANWQTANTVLRLEIMPIQREYSQQNWKRAIGSSGTIKATLAIIQELELGRFVITLEGLYEIRDRLIAIGNTDDINLPGLNQNRAPVYAGGLAVIIAVFEALSIEEMTVSEGALREGLLYDMLGRINHEDVRDRSVKDLMSRFNIDVEHAEQVKKTALHCFSQVRKDWSLNKKRSNTLAWAADLHELGMSITHDKHQLQGAHILDHADIPGFNQRRQHWLAVMVQTHRKKIESEIFDTLLEDDRQTIIYLCVLLRISVLLHRSRQDKEILPTVTASKNSMHITCSKSLKDQALLEADLTQEKVWLEKIGFNLTF</sequence>
<evidence type="ECO:0000313" key="4">
    <source>
        <dbReference type="EMBL" id="TCJ89278.1"/>
    </source>
</evidence>
<reference evidence="4 5" key="1">
    <citation type="submission" date="2019-03" db="EMBL/GenBank/DDBJ databases">
        <title>Genomic Encyclopedia of Type Strains, Phase IV (KMG-IV): sequencing the most valuable type-strain genomes for metagenomic binning, comparative biology and taxonomic classification.</title>
        <authorList>
            <person name="Goeker M."/>
        </authorList>
    </citation>
    <scope>NUCLEOTIDE SEQUENCE [LARGE SCALE GENOMIC DNA]</scope>
    <source>
        <strain evidence="4 5">DSM 24830</strain>
    </source>
</reference>
<dbReference type="Gene3D" id="3.30.420.40">
    <property type="match status" value="1"/>
</dbReference>
<dbReference type="Gene3D" id="1.10.3210.10">
    <property type="entry name" value="Hypothetical protein af1432"/>
    <property type="match status" value="1"/>
</dbReference>
<dbReference type="InterPro" id="IPR048950">
    <property type="entry name" value="Ppx_GppA_C"/>
</dbReference>
<dbReference type="InterPro" id="IPR043129">
    <property type="entry name" value="ATPase_NBD"/>
</dbReference>
<dbReference type="GO" id="GO:0006798">
    <property type="term" value="P:polyphosphate catabolic process"/>
    <property type="evidence" value="ECO:0007669"/>
    <property type="project" value="TreeGrafter"/>
</dbReference>
<keyword evidence="1" id="KW-0378">Hydrolase</keyword>
<gene>
    <name evidence="4" type="ORF">EV695_1141</name>
</gene>
<dbReference type="AlphaFoldDB" id="A0A4R1FBD6"/>
<dbReference type="PANTHER" id="PTHR30005">
    <property type="entry name" value="EXOPOLYPHOSPHATASE"/>
    <property type="match status" value="1"/>
</dbReference>